<gene>
    <name evidence="2" type="ORF">PACLA_8A059604</name>
</gene>
<proteinExistence type="predicted"/>
<organism evidence="2 3">
    <name type="scientific">Paramuricea clavata</name>
    <name type="common">Red gorgonian</name>
    <name type="synonym">Violescent sea-whip</name>
    <dbReference type="NCBI Taxonomy" id="317549"/>
    <lineage>
        <taxon>Eukaryota</taxon>
        <taxon>Metazoa</taxon>
        <taxon>Cnidaria</taxon>
        <taxon>Anthozoa</taxon>
        <taxon>Octocorallia</taxon>
        <taxon>Malacalcyonacea</taxon>
        <taxon>Plexauridae</taxon>
        <taxon>Paramuricea</taxon>
    </lineage>
</organism>
<dbReference type="OrthoDB" id="6140382at2759"/>
<dbReference type="Proteomes" id="UP001152795">
    <property type="component" value="Unassembled WGS sequence"/>
</dbReference>
<evidence type="ECO:0000313" key="2">
    <source>
        <dbReference type="EMBL" id="CAB4006787.1"/>
    </source>
</evidence>
<evidence type="ECO:0000313" key="3">
    <source>
        <dbReference type="Proteomes" id="UP001152795"/>
    </source>
</evidence>
<feature type="domain" description="Schlafen AlbA-2" evidence="1">
    <location>
        <begin position="160"/>
        <end position="240"/>
    </location>
</feature>
<name>A0A7D9EEW4_PARCT</name>
<sequence>MHRSTNRRPPFIIFFSPTDSTKKRKEQVTSHVCAMLNSDGGDLIITFPNQNYEKKDLDQLARTIEQWINTLIGNITMLEKVHFGVEPDQIVINIEGSYNLITVDYNMFLPSHTQINRVLPNEALENVRAILFGKKKMSPSKKLPAVQQVFVQGEEIKLTETYNVQFKQLEDAPAERTTLADRVIGKGNKIIQCVSAFANYRGGVIYVGVDDEHHQINGEVIPANESESIITKFKNKINKMIWLGLEDGPQRSREMADHDNSACAKSTSALQCQRPIGRIPWSSICNRKNYYHVNGALIRLINDGSWKKFWDRLEEEQAICAVHGVKLVILSKKITAYFKLGNFEEAQRGMEEYRSGIAQSEDRMISETREFLLNSALERSRGNIRESYKHGLNGLSLVEQIPTGMLVVQYYSNLATVITVLLECDGENKKVLKQEAIYFFQKAVEHLEDANDFLPSKFDQKQKVHINLAFLHLGCSFASHARAETRVEDSEIEEAVKHLNAADTYVNEGYAMTDYRVCQYCLARSVLFYRRSQNLKPAEIERKEYLLKSALKYSKQAEEFATRGGFLEMLKSTSKHVNFFHHSCAECHMKNIVKREVLQLVNLVVT</sequence>
<dbReference type="PANTHER" id="PTHR12155:SF41">
    <property type="entry name" value="SCHLAFEN ALBA-2 DOMAIN-CONTAINING PROTEIN"/>
    <property type="match status" value="1"/>
</dbReference>
<dbReference type="EMBL" id="CACRXK020005602">
    <property type="protein sequence ID" value="CAB4006787.1"/>
    <property type="molecule type" value="Genomic_DNA"/>
</dbReference>
<comment type="caution">
    <text evidence="2">The sequence shown here is derived from an EMBL/GenBank/DDBJ whole genome shotgun (WGS) entry which is preliminary data.</text>
</comment>
<dbReference type="InterPro" id="IPR007421">
    <property type="entry name" value="Schlafen_AlbA_2_dom"/>
</dbReference>
<dbReference type="Pfam" id="PF04326">
    <property type="entry name" value="SLFN_AlbA_2"/>
    <property type="match status" value="1"/>
</dbReference>
<dbReference type="Gene3D" id="3.30.950.30">
    <property type="entry name" value="Schlafen, AAA domain"/>
    <property type="match status" value="1"/>
</dbReference>
<dbReference type="InterPro" id="IPR038461">
    <property type="entry name" value="Schlafen_AlbA_2_dom_sf"/>
</dbReference>
<keyword evidence="3" id="KW-1185">Reference proteome</keyword>
<accession>A0A7D9EEW4</accession>
<protein>
    <submittedName>
        <fullName evidence="2">Schlafen family member 13-like</fullName>
    </submittedName>
</protein>
<evidence type="ECO:0000259" key="1">
    <source>
        <dbReference type="Pfam" id="PF04326"/>
    </source>
</evidence>
<dbReference type="PANTHER" id="PTHR12155">
    <property type="entry name" value="SCHLAFEN"/>
    <property type="match status" value="1"/>
</dbReference>
<dbReference type="InterPro" id="IPR029684">
    <property type="entry name" value="Schlafen"/>
</dbReference>
<reference evidence="2" key="1">
    <citation type="submission" date="2020-04" db="EMBL/GenBank/DDBJ databases">
        <authorList>
            <person name="Alioto T."/>
            <person name="Alioto T."/>
            <person name="Gomez Garrido J."/>
        </authorList>
    </citation>
    <scope>NUCLEOTIDE SEQUENCE</scope>
    <source>
        <strain evidence="2">A484AB</strain>
    </source>
</reference>
<dbReference type="AlphaFoldDB" id="A0A7D9EEW4"/>